<feature type="region of interest" description="Disordered" evidence="1">
    <location>
        <begin position="368"/>
        <end position="393"/>
    </location>
</feature>
<feature type="transmembrane region" description="Helical" evidence="2">
    <location>
        <begin position="290"/>
        <end position="310"/>
    </location>
</feature>
<feature type="transmembrane region" description="Helical" evidence="2">
    <location>
        <begin position="47"/>
        <end position="66"/>
    </location>
</feature>
<feature type="transmembrane region" description="Helical" evidence="2">
    <location>
        <begin position="141"/>
        <end position="161"/>
    </location>
</feature>
<dbReference type="PANTHER" id="PTHR13146">
    <property type="match status" value="1"/>
</dbReference>
<organism evidence="3 4">
    <name type="scientific">Saprolegnia diclina (strain VS20)</name>
    <dbReference type="NCBI Taxonomy" id="1156394"/>
    <lineage>
        <taxon>Eukaryota</taxon>
        <taxon>Sar</taxon>
        <taxon>Stramenopiles</taxon>
        <taxon>Oomycota</taxon>
        <taxon>Saprolegniomycetes</taxon>
        <taxon>Saprolegniales</taxon>
        <taxon>Saprolegniaceae</taxon>
        <taxon>Saprolegnia</taxon>
    </lineage>
</organism>
<dbReference type="eggNOG" id="KOG3912">
    <property type="taxonomic scope" value="Eukaryota"/>
</dbReference>
<gene>
    <name evidence="3" type="ORF">SDRG_12318</name>
</gene>
<feature type="compositionally biased region" description="Polar residues" evidence="1">
    <location>
        <begin position="384"/>
        <end position="393"/>
    </location>
</feature>
<dbReference type="AlphaFoldDB" id="T0PX08"/>
<dbReference type="Proteomes" id="UP000030762">
    <property type="component" value="Unassembled WGS sequence"/>
</dbReference>
<feature type="transmembrane region" description="Helical" evidence="2">
    <location>
        <begin position="322"/>
        <end position="342"/>
    </location>
</feature>
<evidence type="ECO:0000256" key="1">
    <source>
        <dbReference type="SAM" id="MobiDB-lite"/>
    </source>
</evidence>
<dbReference type="OrthoDB" id="29773at2759"/>
<dbReference type="EMBL" id="JH767179">
    <property type="protein sequence ID" value="EQC30039.1"/>
    <property type="molecule type" value="Genomic_DNA"/>
</dbReference>
<feature type="transmembrane region" description="Helical" evidence="2">
    <location>
        <begin position="86"/>
        <end position="107"/>
    </location>
</feature>
<evidence type="ECO:0000313" key="3">
    <source>
        <dbReference type="EMBL" id="EQC30039.1"/>
    </source>
</evidence>
<feature type="transmembrane region" description="Helical" evidence="2">
    <location>
        <begin position="257"/>
        <end position="283"/>
    </location>
</feature>
<name>T0PX08_SAPDV</name>
<keyword evidence="2" id="KW-0812">Transmembrane</keyword>
<feature type="transmembrane region" description="Helical" evidence="2">
    <location>
        <begin position="167"/>
        <end position="187"/>
    </location>
</feature>
<dbReference type="OMA" id="IAQNDYL"/>
<keyword evidence="4" id="KW-1185">Reference proteome</keyword>
<feature type="transmembrane region" description="Helical" evidence="2">
    <location>
        <begin position="217"/>
        <end position="237"/>
    </location>
</feature>
<evidence type="ECO:0000313" key="4">
    <source>
        <dbReference type="Proteomes" id="UP000030762"/>
    </source>
</evidence>
<feature type="transmembrane region" description="Helical" evidence="2">
    <location>
        <begin position="113"/>
        <end position="134"/>
    </location>
</feature>
<sequence>MAAKAGAIAFGCALLLGTSTTLSSKFMYGIQSVGLEATPKPFEKPLMQTFFMFVAMALALPVYFVYQLCLPKDKRQQLRLDAALKLCIPAAADLVSTALNCVGLLYVNVSFYQLARCTVIIYVASLKVLFLHFVMTGYMRLGIAINAVAIVVISASALAGTENLGDTIIGVSVMLLACLSTALQYVSEEYYMKKGAKTAGVTEVSNPPMVVIGMEGLWGSLLMLVLVLPLAYVLPGADNGRIEDFFDSIEMMTNSASLRQVCALYIVSITGFNIASIYVTYFLDSVWRSILVNFRPVAVWLASLFTYYVATTHEYGEPWTPWSWLQLGGMLLLFYGTAVYNANVRLRCYDYTPPIESGKVGEKRLSVSAASSDSEAEPEKIPTAKSNDTVHMV</sequence>
<dbReference type="InParanoid" id="T0PX08"/>
<dbReference type="GO" id="GO:0016020">
    <property type="term" value="C:membrane"/>
    <property type="evidence" value="ECO:0007669"/>
    <property type="project" value="TreeGrafter"/>
</dbReference>
<accession>T0PX08</accession>
<dbReference type="GeneID" id="19953045"/>
<dbReference type="VEuPathDB" id="FungiDB:SDRG_12318"/>
<evidence type="ECO:0000256" key="2">
    <source>
        <dbReference type="SAM" id="Phobius"/>
    </source>
</evidence>
<keyword evidence="2" id="KW-0472">Membrane</keyword>
<dbReference type="PANTHER" id="PTHR13146:SF3">
    <property type="entry name" value="EAMA DOMAIN-CONTAINING PROTEIN"/>
    <property type="match status" value="1"/>
</dbReference>
<proteinExistence type="predicted"/>
<evidence type="ECO:0008006" key="5">
    <source>
        <dbReference type="Google" id="ProtNLM"/>
    </source>
</evidence>
<dbReference type="RefSeq" id="XP_008616606.1">
    <property type="nucleotide sequence ID" value="XM_008618384.1"/>
</dbReference>
<protein>
    <recommendedName>
        <fullName evidence="5">EamA domain-containing protein</fullName>
    </recommendedName>
</protein>
<keyword evidence="2" id="KW-1133">Transmembrane helix</keyword>
<reference evidence="3 4" key="1">
    <citation type="submission" date="2012-04" db="EMBL/GenBank/DDBJ databases">
        <title>The Genome Sequence of Saprolegnia declina VS20.</title>
        <authorList>
            <consortium name="The Broad Institute Genome Sequencing Platform"/>
            <person name="Russ C."/>
            <person name="Nusbaum C."/>
            <person name="Tyler B."/>
            <person name="van West P."/>
            <person name="Dieguez-Uribeondo J."/>
            <person name="de Bruijn I."/>
            <person name="Tripathy S."/>
            <person name="Jiang R."/>
            <person name="Young S.K."/>
            <person name="Zeng Q."/>
            <person name="Gargeya S."/>
            <person name="Fitzgerald M."/>
            <person name="Haas B."/>
            <person name="Abouelleil A."/>
            <person name="Alvarado L."/>
            <person name="Arachchi H.M."/>
            <person name="Berlin A."/>
            <person name="Chapman S.B."/>
            <person name="Goldberg J."/>
            <person name="Griggs A."/>
            <person name="Gujja S."/>
            <person name="Hansen M."/>
            <person name="Howarth C."/>
            <person name="Imamovic A."/>
            <person name="Larimer J."/>
            <person name="McCowen C."/>
            <person name="Montmayeur A."/>
            <person name="Murphy C."/>
            <person name="Neiman D."/>
            <person name="Pearson M."/>
            <person name="Priest M."/>
            <person name="Roberts A."/>
            <person name="Saif S."/>
            <person name="Shea T."/>
            <person name="Sisk P."/>
            <person name="Sykes S."/>
            <person name="Wortman J."/>
            <person name="Nusbaum C."/>
            <person name="Birren B."/>
        </authorList>
    </citation>
    <scope>NUCLEOTIDE SEQUENCE [LARGE SCALE GENOMIC DNA]</scope>
    <source>
        <strain evidence="3 4">VS20</strain>
    </source>
</reference>